<gene>
    <name evidence="6" type="ORF">ACFOUO_00420</name>
</gene>
<dbReference type="InterPro" id="IPR024185">
    <property type="entry name" value="FTHF_cligase-like_sf"/>
</dbReference>
<comment type="catalytic activity">
    <reaction evidence="4">
        <text>(6S)-5-formyl-5,6,7,8-tetrahydrofolate + ATP = (6R)-5,10-methenyltetrahydrofolate + ADP + phosphate</text>
        <dbReference type="Rhea" id="RHEA:10488"/>
        <dbReference type="ChEBI" id="CHEBI:30616"/>
        <dbReference type="ChEBI" id="CHEBI:43474"/>
        <dbReference type="ChEBI" id="CHEBI:57455"/>
        <dbReference type="ChEBI" id="CHEBI:57457"/>
        <dbReference type="ChEBI" id="CHEBI:456216"/>
        <dbReference type="EC" id="6.3.3.2"/>
    </reaction>
</comment>
<feature type="coiled-coil region" evidence="5">
    <location>
        <begin position="2"/>
        <end position="29"/>
    </location>
</feature>
<keyword evidence="2 4" id="KW-0547">Nucleotide-binding</keyword>
<keyword evidence="4" id="KW-0479">Metal-binding</keyword>
<reference evidence="7" key="1">
    <citation type="journal article" date="2019" name="Int. J. Syst. Evol. Microbiol.">
        <title>The Global Catalogue of Microorganisms (GCM) 10K type strain sequencing project: providing services to taxonomists for standard genome sequencing and annotation.</title>
        <authorList>
            <consortium name="The Broad Institute Genomics Platform"/>
            <consortium name="The Broad Institute Genome Sequencing Center for Infectious Disease"/>
            <person name="Wu L."/>
            <person name="Ma J."/>
        </authorList>
    </citation>
    <scope>NUCLEOTIDE SEQUENCE [LARGE SCALE GENOMIC DNA]</scope>
    <source>
        <strain evidence="7">IBRC-M 10813</strain>
    </source>
</reference>
<evidence type="ECO:0000256" key="3">
    <source>
        <dbReference type="ARBA" id="ARBA00022840"/>
    </source>
</evidence>
<dbReference type="PIRSF" id="PIRSF006806">
    <property type="entry name" value="FTHF_cligase"/>
    <property type="match status" value="1"/>
</dbReference>
<evidence type="ECO:0000256" key="2">
    <source>
        <dbReference type="ARBA" id="ARBA00022741"/>
    </source>
</evidence>
<evidence type="ECO:0000256" key="5">
    <source>
        <dbReference type="SAM" id="Coils"/>
    </source>
</evidence>
<dbReference type="EMBL" id="JBHSAP010000003">
    <property type="protein sequence ID" value="MFC4075288.1"/>
    <property type="molecule type" value="Genomic_DNA"/>
</dbReference>
<evidence type="ECO:0000256" key="1">
    <source>
        <dbReference type="ARBA" id="ARBA00010638"/>
    </source>
</evidence>
<evidence type="ECO:0000256" key="4">
    <source>
        <dbReference type="RuleBase" id="RU361279"/>
    </source>
</evidence>
<keyword evidence="7" id="KW-1185">Reference proteome</keyword>
<organism evidence="6 7">
    <name type="scientific">Salinithrix halophila</name>
    <dbReference type="NCBI Taxonomy" id="1485204"/>
    <lineage>
        <taxon>Bacteria</taxon>
        <taxon>Bacillati</taxon>
        <taxon>Bacillota</taxon>
        <taxon>Bacilli</taxon>
        <taxon>Bacillales</taxon>
        <taxon>Thermoactinomycetaceae</taxon>
        <taxon>Salinithrix</taxon>
    </lineage>
</organism>
<comment type="similarity">
    <text evidence="1 4">Belongs to the 5-formyltetrahydrofolate cyclo-ligase family.</text>
</comment>
<protein>
    <recommendedName>
        <fullName evidence="4">5-formyltetrahydrofolate cyclo-ligase</fullName>
        <ecNumber evidence="4">6.3.3.2</ecNumber>
    </recommendedName>
</protein>
<evidence type="ECO:0000313" key="7">
    <source>
        <dbReference type="Proteomes" id="UP001595843"/>
    </source>
</evidence>
<dbReference type="Pfam" id="PF01812">
    <property type="entry name" value="5-FTHF_cyc-lig"/>
    <property type="match status" value="1"/>
</dbReference>
<name>A0ABV8JAC6_9BACL</name>
<keyword evidence="5" id="KW-0175">Coiled coil</keyword>
<comment type="caution">
    <text evidence="6">The sequence shown here is derived from an EMBL/GenBank/DDBJ whole genome shotgun (WGS) entry which is preliminary data.</text>
</comment>
<keyword evidence="4" id="KW-0460">Magnesium</keyword>
<dbReference type="RefSeq" id="WP_380701063.1">
    <property type="nucleotide sequence ID" value="NZ_JBHSAP010000003.1"/>
</dbReference>
<dbReference type="SUPFAM" id="SSF100950">
    <property type="entry name" value="NagB/RpiA/CoA transferase-like"/>
    <property type="match status" value="1"/>
</dbReference>
<dbReference type="PANTHER" id="PTHR23407:SF1">
    <property type="entry name" value="5-FORMYLTETRAHYDROFOLATE CYCLO-LIGASE"/>
    <property type="match status" value="1"/>
</dbReference>
<proteinExistence type="inferred from homology"/>
<keyword evidence="6" id="KW-0436">Ligase</keyword>
<dbReference type="Proteomes" id="UP001595843">
    <property type="component" value="Unassembled WGS sequence"/>
</dbReference>
<dbReference type="EC" id="6.3.3.2" evidence="4"/>
<dbReference type="InterPro" id="IPR037171">
    <property type="entry name" value="NagB/RpiA_transferase-like"/>
</dbReference>
<dbReference type="InterPro" id="IPR002698">
    <property type="entry name" value="FTHF_cligase"/>
</dbReference>
<dbReference type="Gene3D" id="3.40.50.10420">
    <property type="entry name" value="NagB/RpiA/CoA transferase-like"/>
    <property type="match status" value="1"/>
</dbReference>
<dbReference type="PANTHER" id="PTHR23407">
    <property type="entry name" value="ATPASE INHIBITOR/5-FORMYLTETRAHYDROFOLATE CYCLO-LIGASE"/>
    <property type="match status" value="1"/>
</dbReference>
<comment type="cofactor">
    <cofactor evidence="4">
        <name>Mg(2+)</name>
        <dbReference type="ChEBI" id="CHEBI:18420"/>
    </cofactor>
</comment>
<evidence type="ECO:0000313" key="6">
    <source>
        <dbReference type="EMBL" id="MFC4075288.1"/>
    </source>
</evidence>
<dbReference type="NCBIfam" id="TIGR02727">
    <property type="entry name" value="MTHFS_bact"/>
    <property type="match status" value="1"/>
</dbReference>
<accession>A0ABV8JAC6</accession>
<sequence length="199" mass="22185">MKREKEALRARLLQKRKEMEATQAEHEAAAICRHFREYSAFREAGTVLFYMPHRGEVNVRPLLMWAREMGKQVLLPRAHPAGRLLTLHRVDHPEDVTAGAYGILEPVERPGNQVAAKEVDLAVVPGVGFDTAGYRLGYGAGYYDRFFANEGASINRIGVSYSFQLVATVYPESHDEPLHGLAIPDGVLDLPLKGAAYDR</sequence>
<keyword evidence="3 4" id="KW-0067">ATP-binding</keyword>
<dbReference type="GO" id="GO:0030272">
    <property type="term" value="F:5-formyltetrahydrofolate cyclo-ligase activity"/>
    <property type="evidence" value="ECO:0007669"/>
    <property type="project" value="UniProtKB-EC"/>
</dbReference>